<feature type="region of interest" description="Disordered" evidence="1">
    <location>
        <begin position="1"/>
        <end position="24"/>
    </location>
</feature>
<protein>
    <submittedName>
        <fullName evidence="2">15987_t:CDS:1</fullName>
    </submittedName>
</protein>
<feature type="compositionally biased region" description="Polar residues" evidence="1">
    <location>
        <begin position="7"/>
        <end position="23"/>
    </location>
</feature>
<evidence type="ECO:0000313" key="2">
    <source>
        <dbReference type="EMBL" id="CAG8708728.1"/>
    </source>
</evidence>
<keyword evidence="3" id="KW-1185">Reference proteome</keyword>
<accession>A0A9N9N6X9</accession>
<reference evidence="2" key="1">
    <citation type="submission" date="2021-06" db="EMBL/GenBank/DDBJ databases">
        <authorList>
            <person name="Kallberg Y."/>
            <person name="Tangrot J."/>
            <person name="Rosling A."/>
        </authorList>
    </citation>
    <scope>NUCLEOTIDE SEQUENCE</scope>
    <source>
        <strain evidence="2">87-6 pot B 2015</strain>
    </source>
</reference>
<name>A0A9N9N6X9_FUNMO</name>
<comment type="caution">
    <text evidence="2">The sequence shown here is derived from an EMBL/GenBank/DDBJ whole genome shotgun (WGS) entry which is preliminary data.</text>
</comment>
<dbReference type="EMBL" id="CAJVPP010010133">
    <property type="protein sequence ID" value="CAG8708728.1"/>
    <property type="molecule type" value="Genomic_DNA"/>
</dbReference>
<feature type="non-terminal residue" evidence="2">
    <location>
        <position position="78"/>
    </location>
</feature>
<evidence type="ECO:0000313" key="3">
    <source>
        <dbReference type="Proteomes" id="UP000789375"/>
    </source>
</evidence>
<dbReference type="Proteomes" id="UP000789375">
    <property type="component" value="Unassembled WGS sequence"/>
</dbReference>
<dbReference type="AlphaFoldDB" id="A0A9N9N6X9"/>
<organism evidence="2 3">
    <name type="scientific">Funneliformis mosseae</name>
    <name type="common">Endomycorrhizal fungus</name>
    <name type="synonym">Glomus mosseae</name>
    <dbReference type="NCBI Taxonomy" id="27381"/>
    <lineage>
        <taxon>Eukaryota</taxon>
        <taxon>Fungi</taxon>
        <taxon>Fungi incertae sedis</taxon>
        <taxon>Mucoromycota</taxon>
        <taxon>Glomeromycotina</taxon>
        <taxon>Glomeromycetes</taxon>
        <taxon>Glomerales</taxon>
        <taxon>Glomeraceae</taxon>
        <taxon>Funneliformis</taxon>
    </lineage>
</organism>
<feature type="region of interest" description="Disordered" evidence="1">
    <location>
        <begin position="49"/>
        <end position="78"/>
    </location>
</feature>
<proteinExistence type="predicted"/>
<gene>
    <name evidence="2" type="ORF">FMOSSE_LOCUS14190</name>
</gene>
<feature type="compositionally biased region" description="Polar residues" evidence="1">
    <location>
        <begin position="50"/>
        <end position="69"/>
    </location>
</feature>
<sequence>PIPLAHISNSSDDSKEVSPSNSLEDVDDYYKMILEEYAKDCEYFDKEIDSTPQSVKETNEEVASQSGGKSNEIKYRAQ</sequence>
<evidence type="ECO:0000256" key="1">
    <source>
        <dbReference type="SAM" id="MobiDB-lite"/>
    </source>
</evidence>